<dbReference type="EMBL" id="JADFTS010000004">
    <property type="protein sequence ID" value="KAF9608026.1"/>
    <property type="molecule type" value="Genomic_DNA"/>
</dbReference>
<evidence type="ECO:0000313" key="2">
    <source>
        <dbReference type="Proteomes" id="UP000631114"/>
    </source>
</evidence>
<gene>
    <name evidence="1" type="ORF">IFM89_004907</name>
</gene>
<organism evidence="1 2">
    <name type="scientific">Coptis chinensis</name>
    <dbReference type="NCBI Taxonomy" id="261450"/>
    <lineage>
        <taxon>Eukaryota</taxon>
        <taxon>Viridiplantae</taxon>
        <taxon>Streptophyta</taxon>
        <taxon>Embryophyta</taxon>
        <taxon>Tracheophyta</taxon>
        <taxon>Spermatophyta</taxon>
        <taxon>Magnoliopsida</taxon>
        <taxon>Ranunculales</taxon>
        <taxon>Ranunculaceae</taxon>
        <taxon>Coptidoideae</taxon>
        <taxon>Coptis</taxon>
    </lineage>
</organism>
<comment type="caution">
    <text evidence="1">The sequence shown here is derived from an EMBL/GenBank/DDBJ whole genome shotgun (WGS) entry which is preliminary data.</text>
</comment>
<dbReference type="Proteomes" id="UP000631114">
    <property type="component" value="Unassembled WGS sequence"/>
</dbReference>
<evidence type="ECO:0000313" key="1">
    <source>
        <dbReference type="EMBL" id="KAF9608026.1"/>
    </source>
</evidence>
<proteinExistence type="predicted"/>
<sequence>TFVNDGVGNCHQVPQRAGDLGKGDDSIVGDHHVLSRFETKLDPMGNSRGGLHLHPIKEKVHNQIVGKVSNGRSQPRTVSDEKVREMKDQVIRAKEYLNFAPPGSNSHLVKELRLRIKEIEREVGEASKDLDLSRRYANA</sequence>
<feature type="non-terminal residue" evidence="1">
    <location>
        <position position="1"/>
    </location>
</feature>
<dbReference type="Pfam" id="PF25557">
    <property type="entry name" value="GAUT_1"/>
    <property type="match status" value="1"/>
</dbReference>
<dbReference type="AlphaFoldDB" id="A0A835HYH2"/>
<name>A0A835HYH2_9MAGN</name>
<keyword evidence="2" id="KW-1185">Reference proteome</keyword>
<reference evidence="1 2" key="1">
    <citation type="submission" date="2020-10" db="EMBL/GenBank/DDBJ databases">
        <title>The Coptis chinensis genome and diversification of protoberbering-type alkaloids.</title>
        <authorList>
            <person name="Wang B."/>
            <person name="Shu S."/>
            <person name="Song C."/>
            <person name="Liu Y."/>
        </authorList>
    </citation>
    <scope>NUCLEOTIDE SEQUENCE [LARGE SCALE GENOMIC DNA]</scope>
    <source>
        <strain evidence="1">HL-2020</strain>
        <tissue evidence="1">Leaf</tissue>
    </source>
</reference>
<accession>A0A835HYH2</accession>
<dbReference type="OrthoDB" id="1749256at2759"/>
<protein>
    <submittedName>
        <fullName evidence="1">Uncharacterized protein</fullName>
    </submittedName>
</protein>